<dbReference type="PANTHER" id="PTHR43787">
    <property type="entry name" value="FEMO COFACTOR BIOSYNTHESIS PROTEIN NIFB-RELATED"/>
    <property type="match status" value="1"/>
</dbReference>
<keyword evidence="10" id="KW-1185">Reference proteome</keyword>
<dbReference type="RefSeq" id="WP_115542255.1">
    <property type="nucleotide sequence ID" value="NZ_NXLQ01000002.1"/>
</dbReference>
<evidence type="ECO:0000256" key="4">
    <source>
        <dbReference type="ARBA" id="ARBA00022723"/>
    </source>
</evidence>
<dbReference type="Gene3D" id="3.20.20.70">
    <property type="entry name" value="Aldolase class I"/>
    <property type="match status" value="1"/>
</dbReference>
<comment type="cofactor">
    <cofactor evidence="1">
        <name>[4Fe-4S] cluster</name>
        <dbReference type="ChEBI" id="CHEBI:49883"/>
    </cofactor>
</comment>
<dbReference type="InterPro" id="IPR007197">
    <property type="entry name" value="rSAM"/>
</dbReference>
<reference evidence="9 10" key="1">
    <citation type="submission" date="2018-04" db="EMBL/GenBank/DDBJ databases">
        <title>Novel Campyloabacter and Helicobacter Species and Strains.</title>
        <authorList>
            <person name="Mannion A.J."/>
            <person name="Shen Z."/>
            <person name="Fox J.G."/>
        </authorList>
    </citation>
    <scope>NUCLEOTIDE SEQUENCE [LARGE SCALE GENOMIC DNA]</scope>
    <source>
        <strain evidence="9 10">MIT 17-337</strain>
    </source>
</reference>
<evidence type="ECO:0000256" key="2">
    <source>
        <dbReference type="ARBA" id="ARBA00022485"/>
    </source>
</evidence>
<sequence length="359" mass="41885">MFSMFSIYKRMTRIGYKKHKGRMREEILRIIDNDSFLLSESSLRTLGGGGETLKTRILELTTPISDIQKQKDILKRNLMLVEIEIASFCNRKCYFCPNSFVDRSNNIELDEGIYLKILGNLKEIDYDKGLNFHRFNEPLANKELILKRVKQARSYLPKARFTIFTNGDYLTREYLDLLADAGINNMIMSYYFPKTQEFDRLSLKDSMQKMGKKLGLESTIIQDDNARYALRLIYESINITYQAWNPKEIACSRASSVKVRSSRAKPNLESSCYQSSLALYIDYNGLMMPCCNTRSDVDLHKDMILGDLQKGDVFSLFFSEHYTNMRRQLLFQTPQICNDCSDRWKNLFNDTMTSIYLND</sequence>
<dbReference type="SFLD" id="SFLDS00029">
    <property type="entry name" value="Radical_SAM"/>
    <property type="match status" value="1"/>
</dbReference>
<keyword evidence="4" id="KW-0479">Metal-binding</keyword>
<name>A0A3D8IPP8_9HELI</name>
<evidence type="ECO:0000259" key="7">
    <source>
        <dbReference type="Pfam" id="PF04055"/>
    </source>
</evidence>
<dbReference type="OrthoDB" id="9805809at2"/>
<dbReference type="PANTHER" id="PTHR43787:SF10">
    <property type="entry name" value="COFACTOR MODIFYING PROTEIN"/>
    <property type="match status" value="1"/>
</dbReference>
<dbReference type="Pfam" id="PF13186">
    <property type="entry name" value="SPASM"/>
    <property type="match status" value="1"/>
</dbReference>
<evidence type="ECO:0000313" key="10">
    <source>
        <dbReference type="Proteomes" id="UP000256379"/>
    </source>
</evidence>
<dbReference type="InterPro" id="IPR013785">
    <property type="entry name" value="Aldolase_TIM"/>
</dbReference>
<organism evidence="9 10">
    <name type="scientific">Helicobacter didelphidarum</name>
    <dbReference type="NCBI Taxonomy" id="2040648"/>
    <lineage>
        <taxon>Bacteria</taxon>
        <taxon>Pseudomonadati</taxon>
        <taxon>Campylobacterota</taxon>
        <taxon>Epsilonproteobacteria</taxon>
        <taxon>Campylobacterales</taxon>
        <taxon>Helicobacteraceae</taxon>
        <taxon>Helicobacter</taxon>
    </lineage>
</organism>
<dbReference type="InterPro" id="IPR058240">
    <property type="entry name" value="rSAM_sf"/>
</dbReference>
<evidence type="ECO:0000256" key="3">
    <source>
        <dbReference type="ARBA" id="ARBA00022691"/>
    </source>
</evidence>
<keyword evidence="3" id="KW-0949">S-adenosyl-L-methionine</keyword>
<proteinExistence type="predicted"/>
<keyword evidence="5" id="KW-0408">Iron</keyword>
<dbReference type="GO" id="GO:0046872">
    <property type="term" value="F:metal ion binding"/>
    <property type="evidence" value="ECO:0007669"/>
    <property type="project" value="UniProtKB-KW"/>
</dbReference>
<feature type="domain" description="Radical SAM core" evidence="7">
    <location>
        <begin position="83"/>
        <end position="186"/>
    </location>
</feature>
<gene>
    <name evidence="9" type="ORF">CQA53_01460</name>
</gene>
<feature type="domain" description="4Fe4S-binding SPASM" evidence="8">
    <location>
        <begin position="272"/>
        <end position="340"/>
    </location>
</feature>
<dbReference type="CDD" id="cd01335">
    <property type="entry name" value="Radical_SAM"/>
    <property type="match status" value="1"/>
</dbReference>
<evidence type="ECO:0000313" key="9">
    <source>
        <dbReference type="EMBL" id="RDU66960.1"/>
    </source>
</evidence>
<comment type="caution">
    <text evidence="9">The sequence shown here is derived from an EMBL/GenBank/DDBJ whole genome shotgun (WGS) entry which is preliminary data.</text>
</comment>
<dbReference type="GO" id="GO:0051539">
    <property type="term" value="F:4 iron, 4 sulfur cluster binding"/>
    <property type="evidence" value="ECO:0007669"/>
    <property type="project" value="UniProtKB-KW"/>
</dbReference>
<dbReference type="EMBL" id="NXLQ01000002">
    <property type="protein sequence ID" value="RDU66960.1"/>
    <property type="molecule type" value="Genomic_DNA"/>
</dbReference>
<dbReference type="CDD" id="cd21109">
    <property type="entry name" value="SPASM"/>
    <property type="match status" value="1"/>
</dbReference>
<protein>
    <submittedName>
        <fullName evidence="9">Radical SAM protein</fullName>
    </submittedName>
</protein>
<keyword evidence="2" id="KW-0004">4Fe-4S</keyword>
<evidence type="ECO:0000259" key="8">
    <source>
        <dbReference type="Pfam" id="PF13186"/>
    </source>
</evidence>
<keyword evidence="6" id="KW-0411">Iron-sulfur</keyword>
<dbReference type="AlphaFoldDB" id="A0A3D8IPP8"/>
<evidence type="ECO:0000256" key="6">
    <source>
        <dbReference type="ARBA" id="ARBA00023014"/>
    </source>
</evidence>
<evidence type="ECO:0000256" key="1">
    <source>
        <dbReference type="ARBA" id="ARBA00001966"/>
    </source>
</evidence>
<dbReference type="InterPro" id="IPR023885">
    <property type="entry name" value="4Fe4S-binding_SPASM_dom"/>
</dbReference>
<dbReference type="Proteomes" id="UP000256379">
    <property type="component" value="Unassembled WGS sequence"/>
</dbReference>
<evidence type="ECO:0000256" key="5">
    <source>
        <dbReference type="ARBA" id="ARBA00023004"/>
    </source>
</evidence>
<dbReference type="SUPFAM" id="SSF102114">
    <property type="entry name" value="Radical SAM enzymes"/>
    <property type="match status" value="1"/>
</dbReference>
<dbReference type="GO" id="GO:0003824">
    <property type="term" value="F:catalytic activity"/>
    <property type="evidence" value="ECO:0007669"/>
    <property type="project" value="InterPro"/>
</dbReference>
<accession>A0A3D8IPP8</accession>
<dbReference type="Pfam" id="PF04055">
    <property type="entry name" value="Radical_SAM"/>
    <property type="match status" value="1"/>
</dbReference>